<comment type="caution">
    <text evidence="2">The sequence shown here is derived from an EMBL/GenBank/DDBJ whole genome shotgun (WGS) entry which is preliminary data.</text>
</comment>
<keyword evidence="3" id="KW-1185">Reference proteome</keyword>
<keyword evidence="1" id="KW-0732">Signal</keyword>
<organism evidence="2 3">
    <name type="scientific">Boothiomyces macroporosus</name>
    <dbReference type="NCBI Taxonomy" id="261099"/>
    <lineage>
        <taxon>Eukaryota</taxon>
        <taxon>Fungi</taxon>
        <taxon>Fungi incertae sedis</taxon>
        <taxon>Chytridiomycota</taxon>
        <taxon>Chytridiomycota incertae sedis</taxon>
        <taxon>Chytridiomycetes</taxon>
        <taxon>Rhizophydiales</taxon>
        <taxon>Terramycetaceae</taxon>
        <taxon>Boothiomyces</taxon>
    </lineage>
</organism>
<proteinExistence type="predicted"/>
<evidence type="ECO:0000256" key="1">
    <source>
        <dbReference type="SAM" id="SignalP"/>
    </source>
</evidence>
<feature type="chain" id="PRO_5041993386" description="Fungalysin" evidence="1">
    <location>
        <begin position="16"/>
        <end position="677"/>
    </location>
</feature>
<dbReference type="SUPFAM" id="SSF55486">
    <property type="entry name" value="Metalloproteases ('zincins'), catalytic domain"/>
    <property type="match status" value="1"/>
</dbReference>
<evidence type="ECO:0008006" key="4">
    <source>
        <dbReference type="Google" id="ProtNLM"/>
    </source>
</evidence>
<gene>
    <name evidence="2" type="ORF">HK103_001692</name>
</gene>
<dbReference type="EMBL" id="JADGKB010000015">
    <property type="protein sequence ID" value="KAJ3259801.1"/>
    <property type="molecule type" value="Genomic_DNA"/>
</dbReference>
<reference evidence="2" key="1">
    <citation type="submission" date="2020-05" db="EMBL/GenBank/DDBJ databases">
        <title>Phylogenomic resolution of chytrid fungi.</title>
        <authorList>
            <person name="Stajich J.E."/>
            <person name="Amses K."/>
            <person name="Simmons R."/>
            <person name="Seto K."/>
            <person name="Myers J."/>
            <person name="Bonds A."/>
            <person name="Quandt C.A."/>
            <person name="Barry K."/>
            <person name="Liu P."/>
            <person name="Grigoriev I."/>
            <person name="Longcore J.E."/>
            <person name="James T.Y."/>
        </authorList>
    </citation>
    <scope>NUCLEOTIDE SEQUENCE</scope>
    <source>
        <strain evidence="2">PLAUS21</strain>
    </source>
</reference>
<accession>A0AAD5Y715</accession>
<name>A0AAD5Y715_9FUNG</name>
<evidence type="ECO:0000313" key="3">
    <source>
        <dbReference type="Proteomes" id="UP001210925"/>
    </source>
</evidence>
<feature type="signal peptide" evidence="1">
    <location>
        <begin position="1"/>
        <end position="15"/>
    </location>
</feature>
<sequence>MFIFVTLLLIQLALCNQIKAILEKHNISIPYNYSHSLTNIGEYKTIRVSPIIHGIPVLNQEQLISIGKNGVEYHKTHYGFKEVISENAIVLEEAIQVIQCYHRTFSAPVEGQQVYFPVGENLHLSWRIYDRNSPLTMSHVWIIDAIGKELVGTYPRVYHDKAMVYPAYSNPTLGTTPPVVDIGGTIKTNLSIKGQDFQSSNTCFAYMCFDGTNSCDLDQAYCVDANDTMKRNVDYYAPTSPFTVDGREIDYYFDWQANGYINNTIYMAWDRAAVVASRLNNSNGVWGSDTDFQSYTGKEFTDSFSELQIYYFLTLHAKFLRNLLGNDTFCFTGSGPNCTIPDPKGNSTGVLTGNGAPIRFLSNYQILNTDNSNSKYPDFHAQLKAGLGKNLSNPVMFDQNQGYSDAFYSRAPFFDPSNKNCTDGGCLLRDNYPYTYFVFGQNSQYDWGLNDCTVFHELTHALVGQYIPELPSYVWGSTGLRSDPGAMNEAWADYFAAIDCQQSDFTKTYNSHPKRNLNNDYTCVDAVGEVHTDGMLFSGALWKVRNQILSVGLTQQDQTTFDREIVLRALTLGHATDMFASQLELILQLISKHSTLNVLTSYATEVFNTREFNCQRVKLFTEQMDPTFTLPHPGITLANISTIPTLLKFIPRKSDWSGVMRWRQWSVSGWAAQYLQK</sequence>
<protein>
    <recommendedName>
        <fullName evidence="4">Fungalysin</fullName>
    </recommendedName>
</protein>
<evidence type="ECO:0000313" key="2">
    <source>
        <dbReference type="EMBL" id="KAJ3259801.1"/>
    </source>
</evidence>
<dbReference type="AlphaFoldDB" id="A0AAD5Y715"/>
<dbReference type="Proteomes" id="UP001210925">
    <property type="component" value="Unassembled WGS sequence"/>
</dbReference>